<dbReference type="OrthoDB" id="9810066at2"/>
<evidence type="ECO:0000256" key="1">
    <source>
        <dbReference type="SAM" id="Phobius"/>
    </source>
</evidence>
<keyword evidence="1" id="KW-1133">Transmembrane helix</keyword>
<sequence length="169" mass="19273">MTGNLRIPAIRTDGLQLEEHRDFQERYWRVQRLAWLGYGLAMTFALLGLTGSGGALHMQEIRFPGAVAEIPRVARWEAWDEIRMTFTGPGDEHRLRIGTDFFDLFEIGRIQPDPVESSLGSHSHVMSFTAEGTTPHEVRISTRPMHFGWTRFELGLDGENRSVRILVLP</sequence>
<evidence type="ECO:0000313" key="2">
    <source>
        <dbReference type="EMBL" id="MTH62453.1"/>
    </source>
</evidence>
<dbReference type="AlphaFoldDB" id="A0A844HPX8"/>
<organism evidence="2 3">
    <name type="scientific">Paracoccus litorisediminis</name>
    <dbReference type="NCBI Taxonomy" id="2006130"/>
    <lineage>
        <taxon>Bacteria</taxon>
        <taxon>Pseudomonadati</taxon>
        <taxon>Pseudomonadota</taxon>
        <taxon>Alphaproteobacteria</taxon>
        <taxon>Rhodobacterales</taxon>
        <taxon>Paracoccaceae</taxon>
        <taxon>Paracoccus</taxon>
    </lineage>
</organism>
<keyword evidence="1" id="KW-0472">Membrane</keyword>
<protein>
    <submittedName>
        <fullName evidence="2">Uncharacterized protein</fullName>
    </submittedName>
</protein>
<reference evidence="2 3" key="1">
    <citation type="submission" date="2019-11" db="EMBL/GenBank/DDBJ databases">
        <authorList>
            <person name="Dong K."/>
        </authorList>
    </citation>
    <scope>NUCLEOTIDE SEQUENCE [LARGE SCALE GENOMIC DNA]</scope>
    <source>
        <strain evidence="2 3">NBRC 112902</strain>
    </source>
</reference>
<keyword evidence="3" id="KW-1185">Reference proteome</keyword>
<dbReference type="RefSeq" id="WP_155042399.1">
    <property type="nucleotide sequence ID" value="NZ_WMIG01000036.1"/>
</dbReference>
<proteinExistence type="predicted"/>
<feature type="transmembrane region" description="Helical" evidence="1">
    <location>
        <begin position="35"/>
        <end position="56"/>
    </location>
</feature>
<accession>A0A844HPX8</accession>
<dbReference type="Proteomes" id="UP000449846">
    <property type="component" value="Unassembled WGS sequence"/>
</dbReference>
<name>A0A844HPX8_9RHOB</name>
<gene>
    <name evidence="2" type="ORF">GL300_25065</name>
</gene>
<comment type="caution">
    <text evidence="2">The sequence shown here is derived from an EMBL/GenBank/DDBJ whole genome shotgun (WGS) entry which is preliminary data.</text>
</comment>
<dbReference type="EMBL" id="WMIG01000036">
    <property type="protein sequence ID" value="MTH62453.1"/>
    <property type="molecule type" value="Genomic_DNA"/>
</dbReference>
<evidence type="ECO:0000313" key="3">
    <source>
        <dbReference type="Proteomes" id="UP000449846"/>
    </source>
</evidence>
<keyword evidence="1" id="KW-0812">Transmembrane</keyword>